<evidence type="ECO:0000313" key="1">
    <source>
        <dbReference type="EMBL" id="MPM82922.1"/>
    </source>
</evidence>
<comment type="caution">
    <text evidence="1">The sequence shown here is derived from an EMBL/GenBank/DDBJ whole genome shotgun (WGS) entry which is preliminary data.</text>
</comment>
<sequence length="183" mass="19146">MVLGQDDVEIQPLVGAVLAHDLQVGGARGDGHGLALQIGVVLHMRTLFHQQARAGVEVVDGERHFLAARGVVGGGAALQIDGAVGEQRNAVLRRHGLPVHLQVGPVHGLLHGLGDGCGHLHGDTHALAAVQIAEGHGRFAIRERDGATVAHLGQGVRMRGTHACKTHCRAKKTGSKCHVTPWS</sequence>
<accession>A0A645D2F9</accession>
<organism evidence="1">
    <name type="scientific">bioreactor metagenome</name>
    <dbReference type="NCBI Taxonomy" id="1076179"/>
    <lineage>
        <taxon>unclassified sequences</taxon>
        <taxon>metagenomes</taxon>
        <taxon>ecological metagenomes</taxon>
    </lineage>
</organism>
<protein>
    <submittedName>
        <fullName evidence="1">Uncharacterized protein</fullName>
    </submittedName>
</protein>
<name>A0A645D2F9_9ZZZZ</name>
<proteinExistence type="predicted"/>
<dbReference type="AlphaFoldDB" id="A0A645D2F9"/>
<gene>
    <name evidence="1" type="ORF">SDC9_129984</name>
</gene>
<dbReference type="EMBL" id="VSSQ01031858">
    <property type="protein sequence ID" value="MPM82922.1"/>
    <property type="molecule type" value="Genomic_DNA"/>
</dbReference>
<reference evidence="1" key="1">
    <citation type="submission" date="2019-08" db="EMBL/GenBank/DDBJ databases">
        <authorList>
            <person name="Kucharzyk K."/>
            <person name="Murdoch R.W."/>
            <person name="Higgins S."/>
            <person name="Loffler F."/>
        </authorList>
    </citation>
    <scope>NUCLEOTIDE SEQUENCE</scope>
</reference>